<keyword evidence="6" id="KW-0547">Nucleotide-binding</keyword>
<dbReference type="GO" id="GO:0005524">
    <property type="term" value="F:ATP binding"/>
    <property type="evidence" value="ECO:0007669"/>
    <property type="project" value="UniProtKB-KW"/>
</dbReference>
<evidence type="ECO:0000256" key="3">
    <source>
        <dbReference type="ARBA" id="ARBA00012438"/>
    </source>
</evidence>
<evidence type="ECO:0000256" key="1">
    <source>
        <dbReference type="ARBA" id="ARBA00000085"/>
    </source>
</evidence>
<dbReference type="SUPFAM" id="SSF46689">
    <property type="entry name" value="Homeodomain-like"/>
    <property type="match status" value="1"/>
</dbReference>
<dbReference type="PROSITE" id="PS50885">
    <property type="entry name" value="HAMP"/>
    <property type="match status" value="1"/>
</dbReference>
<dbReference type="CDD" id="cd06225">
    <property type="entry name" value="HAMP"/>
    <property type="match status" value="1"/>
</dbReference>
<dbReference type="AlphaFoldDB" id="B8JEK1"/>
<dbReference type="InterPro" id="IPR036890">
    <property type="entry name" value="HATPase_C_sf"/>
</dbReference>
<dbReference type="InterPro" id="IPR025662">
    <property type="entry name" value="Sigma_54_int_dom_ATP-bd_1"/>
</dbReference>
<dbReference type="HOGENOM" id="CLU_286323_0_0_7"/>
<dbReference type="InterPro" id="IPR001789">
    <property type="entry name" value="Sig_transdc_resp-reg_receiver"/>
</dbReference>
<dbReference type="InterPro" id="IPR002078">
    <property type="entry name" value="Sigma_54_int"/>
</dbReference>
<evidence type="ECO:0000256" key="13">
    <source>
        <dbReference type="SAM" id="Coils"/>
    </source>
</evidence>
<evidence type="ECO:0000256" key="4">
    <source>
        <dbReference type="ARBA" id="ARBA00022553"/>
    </source>
</evidence>
<dbReference type="Pfam" id="PF00072">
    <property type="entry name" value="Response_reg"/>
    <property type="match status" value="1"/>
</dbReference>
<feature type="domain" description="Histidine kinase" evidence="17">
    <location>
        <begin position="399"/>
        <end position="598"/>
    </location>
</feature>
<dbReference type="SMART" id="SM00304">
    <property type="entry name" value="HAMP"/>
    <property type="match status" value="1"/>
</dbReference>
<dbReference type="KEGG" id="acp:A2cp1_0976"/>
<dbReference type="Gene3D" id="1.10.287.130">
    <property type="match status" value="1"/>
</dbReference>
<dbReference type="InterPro" id="IPR009057">
    <property type="entry name" value="Homeodomain-like_sf"/>
</dbReference>
<keyword evidence="13" id="KW-0175">Coiled coil</keyword>
<organism evidence="20 21">
    <name type="scientific">Anaeromyxobacter dehalogenans (strain ATCC BAA-258 / DSM 21875 / 2CP-1)</name>
    <dbReference type="NCBI Taxonomy" id="455488"/>
    <lineage>
        <taxon>Bacteria</taxon>
        <taxon>Pseudomonadati</taxon>
        <taxon>Myxococcota</taxon>
        <taxon>Myxococcia</taxon>
        <taxon>Myxococcales</taxon>
        <taxon>Cystobacterineae</taxon>
        <taxon>Anaeromyxobacteraceae</taxon>
        <taxon>Anaeromyxobacter</taxon>
    </lineage>
</organism>
<dbReference type="GO" id="GO:0000155">
    <property type="term" value="F:phosphorelay sensor kinase activity"/>
    <property type="evidence" value="ECO:0007669"/>
    <property type="project" value="InterPro"/>
</dbReference>
<feature type="domain" description="Sigma-54 factor interaction" evidence="16">
    <location>
        <begin position="760"/>
        <end position="989"/>
    </location>
</feature>
<protein>
    <recommendedName>
        <fullName evidence="3">histidine kinase</fullName>
        <ecNumber evidence="3">2.7.13.3</ecNumber>
    </recommendedName>
</protein>
<keyword evidence="10" id="KW-0805">Transcription regulation</keyword>
<dbReference type="PROSITE" id="PS00675">
    <property type="entry name" value="SIGMA54_INTERACT_1"/>
    <property type="match status" value="1"/>
</dbReference>
<keyword evidence="5" id="KW-0808">Transferase</keyword>
<dbReference type="Proteomes" id="UP000007089">
    <property type="component" value="Chromosome"/>
</dbReference>
<keyword evidence="8" id="KW-0067">ATP-binding</keyword>
<dbReference type="Pfam" id="PF00672">
    <property type="entry name" value="HAMP"/>
    <property type="match status" value="1"/>
</dbReference>
<dbReference type="Gene3D" id="6.10.340.10">
    <property type="match status" value="1"/>
</dbReference>
<evidence type="ECO:0000256" key="5">
    <source>
        <dbReference type="ARBA" id="ARBA00022679"/>
    </source>
</evidence>
<dbReference type="InterPro" id="IPR003594">
    <property type="entry name" value="HATPase_dom"/>
</dbReference>
<dbReference type="SUPFAM" id="SSF52172">
    <property type="entry name" value="CheY-like"/>
    <property type="match status" value="1"/>
</dbReference>
<evidence type="ECO:0000256" key="14">
    <source>
        <dbReference type="SAM" id="MobiDB-lite"/>
    </source>
</evidence>
<dbReference type="Gene3D" id="3.30.450.20">
    <property type="entry name" value="PAS domain"/>
    <property type="match status" value="1"/>
</dbReference>
<comment type="subcellular location">
    <subcellularLocation>
        <location evidence="2">Membrane</location>
    </subcellularLocation>
</comment>
<evidence type="ECO:0000313" key="20">
    <source>
        <dbReference type="EMBL" id="ACL64327.1"/>
    </source>
</evidence>
<dbReference type="PROSITE" id="PS00688">
    <property type="entry name" value="SIGMA54_INTERACT_3"/>
    <property type="match status" value="1"/>
</dbReference>
<evidence type="ECO:0000259" key="17">
    <source>
        <dbReference type="PROSITE" id="PS50109"/>
    </source>
</evidence>
<evidence type="ECO:0000256" key="9">
    <source>
        <dbReference type="ARBA" id="ARBA00023012"/>
    </source>
</evidence>
<feature type="domain" description="HAMP" evidence="19">
    <location>
        <begin position="185"/>
        <end position="236"/>
    </location>
</feature>
<dbReference type="PANTHER" id="PTHR32071">
    <property type="entry name" value="TRANSCRIPTIONAL REGULATORY PROTEIN"/>
    <property type="match status" value="1"/>
</dbReference>
<dbReference type="PROSITE" id="PS50110">
    <property type="entry name" value="RESPONSE_REGULATORY"/>
    <property type="match status" value="1"/>
</dbReference>
<dbReference type="Gene3D" id="1.10.10.60">
    <property type="entry name" value="Homeodomain-like"/>
    <property type="match status" value="1"/>
</dbReference>
<dbReference type="Pfam" id="PF02954">
    <property type="entry name" value="HTH_8"/>
    <property type="match status" value="1"/>
</dbReference>
<dbReference type="PROSITE" id="PS50045">
    <property type="entry name" value="SIGMA54_INTERACT_4"/>
    <property type="match status" value="1"/>
</dbReference>
<dbReference type="SMART" id="SM00448">
    <property type="entry name" value="REC"/>
    <property type="match status" value="1"/>
</dbReference>
<dbReference type="PANTHER" id="PTHR32071:SF57">
    <property type="entry name" value="C4-DICARBOXYLATE TRANSPORT TRANSCRIPTIONAL REGULATORY PROTEIN DCTD"/>
    <property type="match status" value="1"/>
</dbReference>
<dbReference type="InterPro" id="IPR027417">
    <property type="entry name" value="P-loop_NTPase"/>
</dbReference>
<dbReference type="Gene3D" id="1.10.8.60">
    <property type="match status" value="1"/>
</dbReference>
<dbReference type="InterPro" id="IPR004358">
    <property type="entry name" value="Sig_transdc_His_kin-like_C"/>
</dbReference>
<dbReference type="InterPro" id="IPR011006">
    <property type="entry name" value="CheY-like_superfamily"/>
</dbReference>
<dbReference type="InterPro" id="IPR025944">
    <property type="entry name" value="Sigma_54_int_dom_CS"/>
</dbReference>
<evidence type="ECO:0000256" key="11">
    <source>
        <dbReference type="ARBA" id="ARBA00023163"/>
    </source>
</evidence>
<dbReference type="InterPro" id="IPR036097">
    <property type="entry name" value="HisK_dim/P_sf"/>
</dbReference>
<dbReference type="SUPFAM" id="SSF47384">
    <property type="entry name" value="Homodimeric domain of signal transducing histidine kinase"/>
    <property type="match status" value="1"/>
</dbReference>
<evidence type="ECO:0000256" key="2">
    <source>
        <dbReference type="ARBA" id="ARBA00004370"/>
    </source>
</evidence>
<dbReference type="GO" id="GO:0016020">
    <property type="term" value="C:membrane"/>
    <property type="evidence" value="ECO:0007669"/>
    <property type="project" value="UniProtKB-SubCell"/>
</dbReference>
<keyword evidence="11" id="KW-0804">Transcription</keyword>
<evidence type="ECO:0000256" key="12">
    <source>
        <dbReference type="PROSITE-ProRule" id="PRU00169"/>
    </source>
</evidence>
<dbReference type="EMBL" id="CP001359">
    <property type="protein sequence ID" value="ACL64327.1"/>
    <property type="molecule type" value="Genomic_DNA"/>
</dbReference>
<keyword evidence="9" id="KW-0902">Two-component regulatory system</keyword>
<feature type="coiled-coil region" evidence="13">
    <location>
        <begin position="221"/>
        <end position="255"/>
    </location>
</feature>
<name>B8JEK1_ANAD2</name>
<dbReference type="Gene3D" id="3.30.450.290">
    <property type="match status" value="1"/>
</dbReference>
<dbReference type="SUPFAM" id="SSF55874">
    <property type="entry name" value="ATPase domain of HSP90 chaperone/DNA topoisomerase II/histidine kinase"/>
    <property type="match status" value="1"/>
</dbReference>
<dbReference type="SUPFAM" id="SSF52540">
    <property type="entry name" value="P-loop containing nucleoside triphosphate hydrolases"/>
    <property type="match status" value="1"/>
</dbReference>
<dbReference type="PRINTS" id="PR00344">
    <property type="entry name" value="BCTRLSENSOR"/>
</dbReference>
<dbReference type="SMART" id="SM00387">
    <property type="entry name" value="HATPase_c"/>
    <property type="match status" value="1"/>
</dbReference>
<feature type="transmembrane region" description="Helical" evidence="15">
    <location>
        <begin position="164"/>
        <end position="183"/>
    </location>
</feature>
<keyword evidence="7" id="KW-0418">Kinase</keyword>
<evidence type="ECO:0000313" key="21">
    <source>
        <dbReference type="Proteomes" id="UP000007089"/>
    </source>
</evidence>
<keyword evidence="15" id="KW-1133">Transmembrane helix</keyword>
<dbReference type="CDD" id="cd00009">
    <property type="entry name" value="AAA"/>
    <property type="match status" value="1"/>
</dbReference>
<feature type="region of interest" description="Disordered" evidence="14">
    <location>
        <begin position="591"/>
        <end position="612"/>
    </location>
</feature>
<dbReference type="InterPro" id="IPR002197">
    <property type="entry name" value="HTH_Fis"/>
</dbReference>
<dbReference type="SMART" id="SM00382">
    <property type="entry name" value="AAA"/>
    <property type="match status" value="1"/>
</dbReference>
<keyword evidence="15" id="KW-0472">Membrane</keyword>
<dbReference type="GO" id="GO:0043565">
    <property type="term" value="F:sequence-specific DNA binding"/>
    <property type="evidence" value="ECO:0007669"/>
    <property type="project" value="InterPro"/>
</dbReference>
<dbReference type="GO" id="GO:0006355">
    <property type="term" value="P:regulation of DNA-templated transcription"/>
    <property type="evidence" value="ECO:0007669"/>
    <property type="project" value="InterPro"/>
</dbReference>
<feature type="domain" description="Response regulatory" evidence="18">
    <location>
        <begin position="621"/>
        <end position="735"/>
    </location>
</feature>
<evidence type="ECO:0000259" key="18">
    <source>
        <dbReference type="PROSITE" id="PS50110"/>
    </source>
</evidence>
<dbReference type="InterPro" id="IPR003660">
    <property type="entry name" value="HAMP_dom"/>
</dbReference>
<dbReference type="Gene3D" id="3.40.50.300">
    <property type="entry name" value="P-loop containing nucleotide triphosphate hydrolases"/>
    <property type="match status" value="1"/>
</dbReference>
<evidence type="ECO:0000256" key="15">
    <source>
        <dbReference type="SAM" id="Phobius"/>
    </source>
</evidence>
<dbReference type="SUPFAM" id="SSF55785">
    <property type="entry name" value="PYP-like sensor domain (PAS domain)"/>
    <property type="match status" value="1"/>
</dbReference>
<dbReference type="FunFam" id="3.40.50.2300:FF:000018">
    <property type="entry name" value="DNA-binding transcriptional regulator NtrC"/>
    <property type="match status" value="1"/>
</dbReference>
<comment type="catalytic activity">
    <reaction evidence="1">
        <text>ATP + protein L-histidine = ADP + protein N-phospho-L-histidine.</text>
        <dbReference type="EC" id="2.7.13.3"/>
    </reaction>
</comment>
<dbReference type="Pfam" id="PF00512">
    <property type="entry name" value="HisKA"/>
    <property type="match status" value="1"/>
</dbReference>
<keyword evidence="21" id="KW-1185">Reference proteome</keyword>
<dbReference type="Pfam" id="PF02518">
    <property type="entry name" value="HATPase_c"/>
    <property type="match status" value="1"/>
</dbReference>
<evidence type="ECO:0000256" key="6">
    <source>
        <dbReference type="ARBA" id="ARBA00022741"/>
    </source>
</evidence>
<dbReference type="Gene3D" id="3.40.50.2300">
    <property type="match status" value="1"/>
</dbReference>
<proteinExistence type="predicted"/>
<dbReference type="PROSITE" id="PS50109">
    <property type="entry name" value="HIS_KIN"/>
    <property type="match status" value="1"/>
</dbReference>
<dbReference type="Pfam" id="PF00158">
    <property type="entry name" value="Sigma54_activat"/>
    <property type="match status" value="1"/>
</dbReference>
<dbReference type="Pfam" id="PF25601">
    <property type="entry name" value="AAA_lid_14"/>
    <property type="match status" value="1"/>
</dbReference>
<feature type="modified residue" description="4-aspartylphosphate" evidence="12">
    <location>
        <position position="670"/>
    </location>
</feature>
<dbReference type="InterPro" id="IPR003661">
    <property type="entry name" value="HisK_dim/P_dom"/>
</dbReference>
<evidence type="ECO:0000256" key="7">
    <source>
        <dbReference type="ARBA" id="ARBA00022777"/>
    </source>
</evidence>
<dbReference type="CDD" id="cd00082">
    <property type="entry name" value="HisKA"/>
    <property type="match status" value="1"/>
</dbReference>
<evidence type="ECO:0000256" key="8">
    <source>
        <dbReference type="ARBA" id="ARBA00022840"/>
    </source>
</evidence>
<keyword evidence="4 12" id="KW-0597">Phosphoprotein</keyword>
<evidence type="ECO:0000259" key="19">
    <source>
        <dbReference type="PROSITE" id="PS50885"/>
    </source>
</evidence>
<dbReference type="Pfam" id="PF13596">
    <property type="entry name" value="PAS_10"/>
    <property type="match status" value="1"/>
</dbReference>
<gene>
    <name evidence="20" type="ordered locus">A2cp1_0976</name>
</gene>
<dbReference type="InterPro" id="IPR035965">
    <property type="entry name" value="PAS-like_dom_sf"/>
</dbReference>
<dbReference type="Gene3D" id="3.30.565.10">
    <property type="entry name" value="Histidine kinase-like ATPase, C-terminal domain"/>
    <property type="match status" value="1"/>
</dbReference>
<dbReference type="SMART" id="SM00388">
    <property type="entry name" value="HisKA"/>
    <property type="match status" value="1"/>
</dbReference>
<dbReference type="InterPro" id="IPR005467">
    <property type="entry name" value="His_kinase_dom"/>
</dbReference>
<dbReference type="InterPro" id="IPR058031">
    <property type="entry name" value="AAA_lid_NorR"/>
</dbReference>
<dbReference type="EC" id="2.7.13.3" evidence="3"/>
<sequence length="1079" mass="116197">MRLLSLGITGRTTLLLLLVAAAVSVVAGAALRREEEQAERALLETRAGAIAEALERSLTEAMTEHRPDSMAAILGAMGRAGGVAGVSLADVQGRVRLRAGEGPERLELTPSLRWTDARLVVTRPVANAASCRGCHGERAVNGALQVSLDVSGLGPRLAASTVRMAALVGLALAAVSLAVVLVLRTTLVAPLRRLSGFAEALGRGDLAARPPDAPGEAGALAGALRRMAEEVQRTHAELESRVQERTAKLAEALEEATAAREARAADLQRLQAILDSMVDGVIFIDAEDRVALVNQAGRALRNLTGGPGRPIKDCHPKASHGMLDRVLGYLRRGDDAGPAHSIIKEREGRFETTYAPVAGADGRYLGTVMVIRDITERRTLERRLLDAERLSGLGQMSAQVAHELRNPLNAIAGAAQYLRRRFDGDAEVAEYSELIGDEVQRVNRFISELLEISRPAEPRFAAVSVNRLLREAAQKAALARGRPADAVRLELAPDLPVLDVDAPMVTDALVNLLANAFDAGGDEPPTLASRFEASGGEGTIVVEVKDRGGGIPPDQLDEVLRPFVTTKATGTGLGLVVVTRAVEQHRARFALRPRDGGGDPLPGAADRDGGGAGVSAGGEGLVLVVDDDPGTRKVARANLTLEGFEVLVASSGAEALARLAESDPLAMVSDLKMPDLDGIALMERVHALRPSLPVVLVTAHATVETAVEAMRKGALHYLTKPLRFDELALVLRHAVAHERARRDVLRLRGELERAAGFEEIVGTAPAMREVFAMVEQVAPADATVLLRGETGTGKELVARAIHRRSPRRDRPFVAVNCTAIPKDLMESEFFGHEKGAFTGAVARRVGRFEQADGSTLFLDEVGDLDLAIQAKLLRVLQEQEITRVGARDPLKVDVRIVAATNRDLEALVHEGRFRDDLFYRLNVIPLRLPPLRERPQDLPALLEHFLRSFAQRYGRTSPVPPPDLLAAARAYPWPGNVRELRNLCERAVLMGWAAVAPIFGAGAGVTPRPDAGAGVPVDTSLPLLEARQRLVERFEREYLTRLLKERRGRIGEVARAAGIAERNLYEKMKAYGLSRDDYR</sequence>
<dbReference type="RefSeq" id="WP_012632327.1">
    <property type="nucleotide sequence ID" value="NC_011891.1"/>
</dbReference>
<reference evidence="20" key="1">
    <citation type="submission" date="2009-01" db="EMBL/GenBank/DDBJ databases">
        <title>Complete sequence of Anaeromyxobacter dehalogenans 2CP-1.</title>
        <authorList>
            <consortium name="US DOE Joint Genome Institute"/>
            <person name="Lucas S."/>
            <person name="Copeland A."/>
            <person name="Lapidus A."/>
            <person name="Glavina del Rio T."/>
            <person name="Dalin E."/>
            <person name="Tice H."/>
            <person name="Bruce D."/>
            <person name="Goodwin L."/>
            <person name="Pitluck S."/>
            <person name="Saunders E."/>
            <person name="Brettin T."/>
            <person name="Detter J.C."/>
            <person name="Han C."/>
            <person name="Larimer F."/>
            <person name="Land M."/>
            <person name="Hauser L."/>
            <person name="Kyrpides N."/>
            <person name="Ovchinnikova G."/>
            <person name="Beliaev A.S."/>
            <person name="Richardson P."/>
        </authorList>
    </citation>
    <scope>NUCLEOTIDE SEQUENCE</scope>
    <source>
        <strain evidence="20">2CP-1</strain>
    </source>
</reference>
<dbReference type="FunFam" id="3.40.50.300:FF:000006">
    <property type="entry name" value="DNA-binding transcriptional regulator NtrC"/>
    <property type="match status" value="1"/>
</dbReference>
<dbReference type="InterPro" id="IPR003593">
    <property type="entry name" value="AAA+_ATPase"/>
</dbReference>
<evidence type="ECO:0000259" key="16">
    <source>
        <dbReference type="PROSITE" id="PS50045"/>
    </source>
</evidence>
<accession>B8JEK1</accession>
<keyword evidence="15" id="KW-0812">Transmembrane</keyword>
<evidence type="ECO:0000256" key="10">
    <source>
        <dbReference type="ARBA" id="ARBA00023015"/>
    </source>
</evidence>